<protein>
    <recommendedName>
        <fullName evidence="1">DUF6816 domain-containing protein</fullName>
    </recommendedName>
</protein>
<evidence type="ECO:0000259" key="1">
    <source>
        <dbReference type="Pfam" id="PF20670"/>
    </source>
</evidence>
<proteinExistence type="predicted"/>
<dbReference type="OMA" id="FCNARES"/>
<dbReference type="Pfam" id="PF20670">
    <property type="entry name" value="DUF6816"/>
    <property type="match status" value="1"/>
</dbReference>
<organism evidence="2 3">
    <name type="scientific">Thalassiosira oceanica</name>
    <name type="common">Marine diatom</name>
    <dbReference type="NCBI Taxonomy" id="159749"/>
    <lineage>
        <taxon>Eukaryota</taxon>
        <taxon>Sar</taxon>
        <taxon>Stramenopiles</taxon>
        <taxon>Ochrophyta</taxon>
        <taxon>Bacillariophyta</taxon>
        <taxon>Coscinodiscophyceae</taxon>
        <taxon>Thalassiosirophycidae</taxon>
        <taxon>Thalassiosirales</taxon>
        <taxon>Thalassiosiraceae</taxon>
        <taxon>Thalassiosira</taxon>
    </lineage>
</organism>
<dbReference type="Proteomes" id="UP000266841">
    <property type="component" value="Unassembled WGS sequence"/>
</dbReference>
<evidence type="ECO:0000313" key="2">
    <source>
        <dbReference type="EMBL" id="EJK56237.1"/>
    </source>
</evidence>
<dbReference type="OrthoDB" id="195555at2759"/>
<feature type="domain" description="DUF6816" evidence="1">
    <location>
        <begin position="95"/>
        <end position="309"/>
    </location>
</feature>
<name>K0SC30_THAOC</name>
<dbReference type="InterPro" id="IPR049213">
    <property type="entry name" value="DUF6816"/>
</dbReference>
<comment type="caution">
    <text evidence="2">The sequence shown here is derived from an EMBL/GenBank/DDBJ whole genome shotgun (WGS) entry which is preliminary data.</text>
</comment>
<reference evidence="2 3" key="1">
    <citation type="journal article" date="2012" name="Genome Biol.">
        <title>Genome and low-iron response of an oceanic diatom adapted to chronic iron limitation.</title>
        <authorList>
            <person name="Lommer M."/>
            <person name="Specht M."/>
            <person name="Roy A.S."/>
            <person name="Kraemer L."/>
            <person name="Andreson R."/>
            <person name="Gutowska M.A."/>
            <person name="Wolf J."/>
            <person name="Bergner S.V."/>
            <person name="Schilhabel M.B."/>
            <person name="Klostermeier U.C."/>
            <person name="Beiko R.G."/>
            <person name="Rosenstiel P."/>
            <person name="Hippler M."/>
            <person name="Laroche J."/>
        </authorList>
    </citation>
    <scope>NUCLEOTIDE SEQUENCE [LARGE SCALE GENOMIC DNA]</scope>
    <source>
        <strain evidence="2 3">CCMP1005</strain>
    </source>
</reference>
<gene>
    <name evidence="2" type="ORF">THAOC_23914</name>
</gene>
<dbReference type="eggNOG" id="ENOG502S6QT">
    <property type="taxonomic scope" value="Eukaryota"/>
</dbReference>
<dbReference type="EMBL" id="AGNL01032043">
    <property type="protein sequence ID" value="EJK56237.1"/>
    <property type="molecule type" value="Genomic_DNA"/>
</dbReference>
<evidence type="ECO:0000313" key="3">
    <source>
        <dbReference type="Proteomes" id="UP000266841"/>
    </source>
</evidence>
<accession>K0SC30</accession>
<sequence length="365" mass="40413">MKSVTFRQSRLCRGWRSLCVSSSMTLMTLTWLAVFIYQAQALSVTRRKSIAQASSAILTASGINPQACSAEGLASKLSLRDPAQLKNSVFNIPPAAQTYPEFMRGDWDVEMRYRGFVFPSKTIPKDKLVANVGIPGFQKLSIAQIGDVGKESANYRLMIDESTGLEDRKLSLSSSIDSHLGYEAVREVVYDVKDNPNRLSVDFIPQRTRNANRIELFYNGRDAELVASTESASGKTVFVCSEFTRQVTFGLSQEFGVARQAVTNYGHFWTWKSGGRPDELTGNLLTAAYLDPQDPMFFDEPSKPVVVYSHDLVHPLPHCYVVGSPLLERKSQSYVLIAFGKETTSQSNRTEGSAAGLPFFGEVAK</sequence>
<dbReference type="AlphaFoldDB" id="K0SC30"/>
<keyword evidence="3" id="KW-1185">Reference proteome</keyword>